<evidence type="ECO:0000313" key="9">
    <source>
        <dbReference type="EMBL" id="RKR03616.1"/>
    </source>
</evidence>
<dbReference type="Pfam" id="PF02518">
    <property type="entry name" value="HATPase_c"/>
    <property type="match status" value="1"/>
</dbReference>
<dbReference type="PRINTS" id="PR00344">
    <property type="entry name" value="BCTRLSENSOR"/>
</dbReference>
<dbReference type="CDD" id="cd00082">
    <property type="entry name" value="HisKA"/>
    <property type="match status" value="1"/>
</dbReference>
<dbReference type="InterPro" id="IPR003661">
    <property type="entry name" value="HisK_dim/P_dom"/>
</dbReference>
<dbReference type="InterPro" id="IPR013655">
    <property type="entry name" value="PAS_fold_3"/>
</dbReference>
<evidence type="ECO:0000256" key="2">
    <source>
        <dbReference type="ARBA" id="ARBA00012438"/>
    </source>
</evidence>
<dbReference type="InterPro" id="IPR036097">
    <property type="entry name" value="HisK_dim/P_sf"/>
</dbReference>
<proteinExistence type="predicted"/>
<evidence type="ECO:0000256" key="5">
    <source>
        <dbReference type="ARBA" id="ARBA00022777"/>
    </source>
</evidence>
<accession>A0A495DL07</accession>
<dbReference type="InterPro" id="IPR000700">
    <property type="entry name" value="PAS-assoc_C"/>
</dbReference>
<dbReference type="PROSITE" id="PS50109">
    <property type="entry name" value="HIS_KIN"/>
    <property type="match status" value="1"/>
</dbReference>
<gene>
    <name evidence="9" type="ORF">C7435_0053</name>
</gene>
<dbReference type="PROSITE" id="PS50112">
    <property type="entry name" value="PAS"/>
    <property type="match status" value="2"/>
</dbReference>
<dbReference type="RefSeq" id="WP_147422583.1">
    <property type="nucleotide sequence ID" value="NZ_RBIM01000001.1"/>
</dbReference>
<feature type="domain" description="PAS" evidence="7">
    <location>
        <begin position="786"/>
        <end position="857"/>
    </location>
</feature>
<keyword evidence="3" id="KW-0597">Phosphoprotein</keyword>
<dbReference type="PANTHER" id="PTHR43304:SF1">
    <property type="entry name" value="PAC DOMAIN-CONTAINING PROTEIN"/>
    <property type="match status" value="1"/>
</dbReference>
<dbReference type="InterPro" id="IPR005467">
    <property type="entry name" value="His_kinase_dom"/>
</dbReference>
<dbReference type="SMART" id="SM00091">
    <property type="entry name" value="PAS"/>
    <property type="match status" value="7"/>
</dbReference>
<reference evidence="9 10" key="1">
    <citation type="submission" date="2018-10" db="EMBL/GenBank/DDBJ databases">
        <title>Genomic Encyclopedia of Type Strains, Phase IV (KMG-IV): sequencing the most valuable type-strain genomes for metagenomic binning, comparative biology and taxonomic classification.</title>
        <authorList>
            <person name="Goeker M."/>
        </authorList>
    </citation>
    <scope>NUCLEOTIDE SEQUENCE [LARGE SCALE GENOMIC DNA]</scope>
    <source>
        <strain evidence="9 10">DSM 4734</strain>
    </source>
</reference>
<dbReference type="Pfam" id="PF00989">
    <property type="entry name" value="PAS"/>
    <property type="match status" value="1"/>
</dbReference>
<dbReference type="InterPro" id="IPR001610">
    <property type="entry name" value="PAC"/>
</dbReference>
<dbReference type="Proteomes" id="UP000273675">
    <property type="component" value="Unassembled WGS sequence"/>
</dbReference>
<dbReference type="InterPro" id="IPR036890">
    <property type="entry name" value="HATPase_C_sf"/>
</dbReference>
<dbReference type="Pfam" id="PF00512">
    <property type="entry name" value="HisKA"/>
    <property type="match status" value="1"/>
</dbReference>
<dbReference type="CDD" id="cd00130">
    <property type="entry name" value="PAS"/>
    <property type="match status" value="2"/>
</dbReference>
<dbReference type="PANTHER" id="PTHR43304">
    <property type="entry name" value="PHYTOCHROME-LIKE PROTEIN CPH1"/>
    <property type="match status" value="1"/>
</dbReference>
<feature type="domain" description="PAC" evidence="8">
    <location>
        <begin position="338"/>
        <end position="389"/>
    </location>
</feature>
<comment type="caution">
    <text evidence="9">The sequence shown here is derived from an EMBL/GenBank/DDBJ whole genome shotgun (WGS) entry which is preliminary data.</text>
</comment>
<sequence>MTARSSDMQRALFASSPLAILELDARGAISAVNAAASDLLGYDRADLSGKRAQIVFADARTYDRLENEHFNIPDGMTEGRFTARYRTRNSRVFDGETVAVRAAGQGAYGTGTLLFIRDVTAELSLKAKLEASDIQLRAALASANEGAFSLNLVTRLGSTRGFINEFLGIISADATISLERWLEITAPEDRERLSHAIETLRTHPTQSLDIVFKAQRADGEWRWLHMRGKVTEFTREGHALRISGVVADTTERQALEDKLAARERQLADAIESGSSGVWEMDPVNRRVTPIGPIRAMLGLDDEPQEIDSKTWLDSIHKDDRAEMTRQVQGLADGSRDMLEAEYRLWDARTDSWTWLRSRGSVKADSGNRVAAGVLVDITERKLLERKLVETERLMREGLEGANDGAWSLDIERGQLRISGLLSRLLEREDGSTVSLDDWFALLPTDAEPIARGRFGRFTGQTRDEPSAGASHSLGRFRVIGPDSSEVWLQSRGRIVEWTSDGRAARAAGIVSNITEERRLERALAESDRRLREALVAAGEGAWRMNLKTRVAEVSAIIAAMMGLPAGDARVTYDDWEERIHRDDLDLARDAFRALRTGERDSIDIVLRYQSEAAGWIRIHNRGRISERDKDGLPSVATGFVADISERLSTQEALADREQQLFQAVTAAALGTWRIDLVARTINLRGTIVAELFGTDEARTISLTEWRERIHPADMAGVDAAIAHILATDNVQADDQYRLRDWNGDYVWHRSTGRIVERAGDGKAIAASGVLWNIDATRRLETMMSEERARFERIYRATPAMMHTIDNDGFIVEVSDFWLTHLGYKRAEVIGRKSVDFLDPESRKRAVEVELPKLFRVGENINTPYRFIRKTGEPIDVLLSSFLERDSEGKPLRSYAILTDVSELRAINEQLERTNRELDRFATVASHDLQEPLRKVAAFSSLVKRRYSDKLDEDGVRSLDFLADAAQRMQRLINELLSYSKLSSQPLNLATVDTGALVNEITDQLETAITENKARITARELPVIESDRVLLTQILQNLISNAVKYRGDADPEISLSARETETGWCFTVADNGIGLDMRFAEKIFAPFQRLHTREQYEGTGIGLAVVRQAVERLGGTIRVESEPEKGARFIFDLPNTPPKPRGDTS</sequence>
<evidence type="ECO:0000256" key="1">
    <source>
        <dbReference type="ARBA" id="ARBA00000085"/>
    </source>
</evidence>
<organism evidence="9 10">
    <name type="scientific">Maricaulis maris</name>
    <dbReference type="NCBI Taxonomy" id="74318"/>
    <lineage>
        <taxon>Bacteria</taxon>
        <taxon>Pseudomonadati</taxon>
        <taxon>Pseudomonadota</taxon>
        <taxon>Alphaproteobacteria</taxon>
        <taxon>Maricaulales</taxon>
        <taxon>Maricaulaceae</taxon>
        <taxon>Maricaulis</taxon>
    </lineage>
</organism>
<comment type="catalytic activity">
    <reaction evidence="1">
        <text>ATP + protein L-histidine = ADP + protein N-phospho-L-histidine.</text>
        <dbReference type="EC" id="2.7.13.3"/>
    </reaction>
</comment>
<feature type="domain" description="Histidine kinase" evidence="6">
    <location>
        <begin position="923"/>
        <end position="1136"/>
    </location>
</feature>
<dbReference type="SUPFAM" id="SSF55785">
    <property type="entry name" value="PYP-like sensor domain (PAS domain)"/>
    <property type="match status" value="7"/>
</dbReference>
<dbReference type="SUPFAM" id="SSF55874">
    <property type="entry name" value="ATPase domain of HSP90 chaperone/DNA topoisomerase II/histidine kinase"/>
    <property type="match status" value="1"/>
</dbReference>
<keyword evidence="5" id="KW-0418">Kinase</keyword>
<name>A0A495DL07_9PROT</name>
<dbReference type="InterPro" id="IPR013767">
    <property type="entry name" value="PAS_fold"/>
</dbReference>
<keyword evidence="4" id="KW-0808">Transferase</keyword>
<dbReference type="SMART" id="SM00086">
    <property type="entry name" value="PAC"/>
    <property type="match status" value="7"/>
</dbReference>
<evidence type="ECO:0000259" key="8">
    <source>
        <dbReference type="PROSITE" id="PS50113"/>
    </source>
</evidence>
<protein>
    <recommendedName>
        <fullName evidence="2">histidine kinase</fullName>
        <ecNumber evidence="2">2.7.13.3</ecNumber>
    </recommendedName>
</protein>
<dbReference type="SMART" id="SM00387">
    <property type="entry name" value="HATPase_c"/>
    <property type="match status" value="1"/>
</dbReference>
<dbReference type="Pfam" id="PF08447">
    <property type="entry name" value="PAS_3"/>
    <property type="match status" value="4"/>
</dbReference>
<evidence type="ECO:0000256" key="4">
    <source>
        <dbReference type="ARBA" id="ARBA00022679"/>
    </source>
</evidence>
<dbReference type="Pfam" id="PF13426">
    <property type="entry name" value="PAS_9"/>
    <property type="match status" value="1"/>
</dbReference>
<dbReference type="Gene3D" id="1.10.287.130">
    <property type="match status" value="1"/>
</dbReference>
<dbReference type="EC" id="2.7.13.3" evidence="2"/>
<dbReference type="Gene3D" id="3.30.565.10">
    <property type="entry name" value="Histidine kinase-like ATPase, C-terminal domain"/>
    <property type="match status" value="1"/>
</dbReference>
<feature type="domain" description="PAS" evidence="7">
    <location>
        <begin position="5"/>
        <end position="50"/>
    </location>
</feature>
<dbReference type="GO" id="GO:0000155">
    <property type="term" value="F:phosphorelay sensor kinase activity"/>
    <property type="evidence" value="ECO:0007669"/>
    <property type="project" value="InterPro"/>
</dbReference>
<dbReference type="InterPro" id="IPR000014">
    <property type="entry name" value="PAS"/>
</dbReference>
<dbReference type="InterPro" id="IPR052162">
    <property type="entry name" value="Sensor_kinase/Photoreceptor"/>
</dbReference>
<dbReference type="EMBL" id="RBIM01000001">
    <property type="protein sequence ID" value="RKR03616.1"/>
    <property type="molecule type" value="Genomic_DNA"/>
</dbReference>
<dbReference type="SMART" id="SM00388">
    <property type="entry name" value="HisKA"/>
    <property type="match status" value="1"/>
</dbReference>
<dbReference type="OrthoDB" id="9795133at2"/>
<evidence type="ECO:0000259" key="7">
    <source>
        <dbReference type="PROSITE" id="PS50112"/>
    </source>
</evidence>
<feature type="domain" description="PAC" evidence="8">
    <location>
        <begin position="206"/>
        <end position="261"/>
    </location>
</feature>
<dbReference type="PROSITE" id="PS50113">
    <property type="entry name" value="PAC"/>
    <property type="match status" value="4"/>
</dbReference>
<dbReference type="Gene3D" id="3.30.450.20">
    <property type="entry name" value="PAS domain"/>
    <property type="match status" value="7"/>
</dbReference>
<dbReference type="InterPro" id="IPR035965">
    <property type="entry name" value="PAS-like_dom_sf"/>
</dbReference>
<dbReference type="NCBIfam" id="TIGR00229">
    <property type="entry name" value="sensory_box"/>
    <property type="match status" value="3"/>
</dbReference>
<evidence type="ECO:0000259" key="6">
    <source>
        <dbReference type="PROSITE" id="PS50109"/>
    </source>
</evidence>
<evidence type="ECO:0000313" key="10">
    <source>
        <dbReference type="Proteomes" id="UP000273675"/>
    </source>
</evidence>
<evidence type="ECO:0000256" key="3">
    <source>
        <dbReference type="ARBA" id="ARBA00022553"/>
    </source>
</evidence>
<feature type="domain" description="PAC" evidence="8">
    <location>
        <begin position="860"/>
        <end position="912"/>
    </location>
</feature>
<dbReference type="GO" id="GO:0006355">
    <property type="term" value="P:regulation of DNA-templated transcription"/>
    <property type="evidence" value="ECO:0007669"/>
    <property type="project" value="InterPro"/>
</dbReference>
<dbReference type="FunFam" id="3.30.565.10:FF:000006">
    <property type="entry name" value="Sensor histidine kinase WalK"/>
    <property type="match status" value="1"/>
</dbReference>
<dbReference type="Gene3D" id="2.10.70.100">
    <property type="match status" value="1"/>
</dbReference>
<dbReference type="InterPro" id="IPR003594">
    <property type="entry name" value="HATPase_dom"/>
</dbReference>
<dbReference type="AlphaFoldDB" id="A0A495DL07"/>
<dbReference type="InterPro" id="IPR004358">
    <property type="entry name" value="Sig_transdc_His_kin-like_C"/>
</dbReference>
<feature type="domain" description="PAC" evidence="8">
    <location>
        <begin position="472"/>
        <end position="525"/>
    </location>
</feature>
<dbReference type="SUPFAM" id="SSF47384">
    <property type="entry name" value="Homodimeric domain of signal transducing histidine kinase"/>
    <property type="match status" value="1"/>
</dbReference>